<sequence>MDKGKWFLSVRTISKDCVAVSCISVSTPLFGAKRLGSDNWFVTDNFPSSPPSSTGVSISDDPLA</sequence>
<evidence type="ECO:0000313" key="1">
    <source>
        <dbReference type="EMBL" id="KAF5181608.1"/>
    </source>
</evidence>
<organism evidence="1 2">
    <name type="scientific">Thalictrum thalictroides</name>
    <name type="common">Rue-anemone</name>
    <name type="synonym">Anemone thalictroides</name>
    <dbReference type="NCBI Taxonomy" id="46969"/>
    <lineage>
        <taxon>Eukaryota</taxon>
        <taxon>Viridiplantae</taxon>
        <taxon>Streptophyta</taxon>
        <taxon>Embryophyta</taxon>
        <taxon>Tracheophyta</taxon>
        <taxon>Spermatophyta</taxon>
        <taxon>Magnoliopsida</taxon>
        <taxon>Ranunculales</taxon>
        <taxon>Ranunculaceae</taxon>
        <taxon>Thalictroideae</taxon>
        <taxon>Thalictrum</taxon>
    </lineage>
</organism>
<accession>A0A7J6VAB0</accession>
<protein>
    <submittedName>
        <fullName evidence="1">Uncharacterized protein</fullName>
    </submittedName>
</protein>
<dbReference type="Proteomes" id="UP000554482">
    <property type="component" value="Unassembled WGS sequence"/>
</dbReference>
<gene>
    <name evidence="1" type="ORF">FRX31_028805</name>
</gene>
<dbReference type="AlphaFoldDB" id="A0A7J6VAB0"/>
<dbReference type="EMBL" id="JABWDY010035960">
    <property type="protein sequence ID" value="KAF5181608.1"/>
    <property type="molecule type" value="Genomic_DNA"/>
</dbReference>
<reference evidence="1 2" key="1">
    <citation type="submission" date="2020-06" db="EMBL/GenBank/DDBJ databases">
        <title>Transcriptomic and genomic resources for Thalictrum thalictroides and T. hernandezii: Facilitating candidate gene discovery in an emerging model plant lineage.</title>
        <authorList>
            <person name="Arias T."/>
            <person name="Riano-Pachon D.M."/>
            <person name="Di Stilio V.S."/>
        </authorList>
    </citation>
    <scope>NUCLEOTIDE SEQUENCE [LARGE SCALE GENOMIC DNA]</scope>
    <source>
        <strain evidence="2">cv. WT478/WT964</strain>
        <tissue evidence="1">Leaves</tissue>
    </source>
</reference>
<name>A0A7J6VAB0_THATH</name>
<comment type="caution">
    <text evidence="1">The sequence shown here is derived from an EMBL/GenBank/DDBJ whole genome shotgun (WGS) entry which is preliminary data.</text>
</comment>
<keyword evidence="2" id="KW-1185">Reference proteome</keyword>
<proteinExistence type="predicted"/>
<evidence type="ECO:0000313" key="2">
    <source>
        <dbReference type="Proteomes" id="UP000554482"/>
    </source>
</evidence>